<evidence type="ECO:0000256" key="1">
    <source>
        <dbReference type="SAM" id="Phobius"/>
    </source>
</evidence>
<gene>
    <name evidence="2" type="ORF">A7L45_22060</name>
</gene>
<sequence length="333" mass="39834">MLLNTPFIKSCIIEILKAILTLVFGYFSFNIYQRYKNKKDNNKLYVQFLKLEKEMINNKTIIDNALNEYIYLEELNKQFYIDNSLDTNLVDLYYCVSQLNIYKEVHVEHDRYGEPVSEVTIYTEKPYEFIMEYEADLSYLKGDYRGNSDEINDIERSLKKLNNKNIFNDFNDLEIKSLKFIGKSFVLAPQIKFLYEKISKFNKSKEKIKYLTRFCEFILSEENEFKNSFDNYNEIIRIKKKLNVNSKALELDVKFTLWGKIDADLLAVYDAELYLQLEEFYTELNTFNIYINRKETLDKAKNIIMKNLEPIISDNKKRLKKILLKTNKLFKSI</sequence>
<keyword evidence="1" id="KW-1133">Transmembrane helix</keyword>
<geneLocation type="plasmid" evidence="3">
    <name>pdsm8809</name>
</geneLocation>
<accession>A0A1J0GN75</accession>
<evidence type="ECO:0000313" key="3">
    <source>
        <dbReference type="Proteomes" id="UP000182569"/>
    </source>
</evidence>
<keyword evidence="1" id="KW-0472">Membrane</keyword>
<dbReference type="AlphaFoldDB" id="A0A1J0GN75"/>
<organism evidence="2 3">
    <name type="scientific">Clostridium estertheticum subsp. estertheticum</name>
    <dbReference type="NCBI Taxonomy" id="1552"/>
    <lineage>
        <taxon>Bacteria</taxon>
        <taxon>Bacillati</taxon>
        <taxon>Bacillota</taxon>
        <taxon>Clostridia</taxon>
        <taxon>Eubacteriales</taxon>
        <taxon>Clostridiaceae</taxon>
        <taxon>Clostridium</taxon>
    </lineage>
</organism>
<dbReference type="OrthoDB" id="10012314at2"/>
<name>A0A1J0GN75_9CLOT</name>
<keyword evidence="3" id="KW-1185">Reference proteome</keyword>
<dbReference type="KEGG" id="ceu:A7L45_22060"/>
<dbReference type="EMBL" id="CP015757">
    <property type="protein sequence ID" value="APC42826.1"/>
    <property type="molecule type" value="Genomic_DNA"/>
</dbReference>
<keyword evidence="2" id="KW-0614">Plasmid</keyword>
<proteinExistence type="predicted"/>
<reference evidence="2 3" key="1">
    <citation type="journal article" date="2016" name="Front. Microbiol.">
        <title>Complete Genome Sequence of Clostridium estertheticum DSM 8809, a Microbe Identified in Spoiled Vacuum Packed Beef.</title>
        <authorList>
            <person name="Yu Z."/>
            <person name="Gunn L."/>
            <person name="Brennan E."/>
            <person name="Reid R."/>
            <person name="Wall P.G."/>
            <person name="Gaora O.P."/>
            <person name="Hurley D."/>
            <person name="Bolton D."/>
            <person name="Fanning S."/>
        </authorList>
    </citation>
    <scope>NUCLEOTIDE SEQUENCE [LARGE SCALE GENOMIC DNA]</scope>
    <source>
        <strain evidence="2 3">DSM 8809</strain>
        <plasmid evidence="3">Plasmid pdsm8809</plasmid>
    </source>
</reference>
<dbReference type="Proteomes" id="UP000182569">
    <property type="component" value="Plasmid pdsm8809"/>
</dbReference>
<feature type="transmembrane region" description="Helical" evidence="1">
    <location>
        <begin position="6"/>
        <end position="29"/>
    </location>
</feature>
<dbReference type="RefSeq" id="WP_071615105.1">
    <property type="nucleotide sequence ID" value="NZ_CP015757.1"/>
</dbReference>
<keyword evidence="1" id="KW-0812">Transmembrane</keyword>
<evidence type="ECO:0000313" key="2">
    <source>
        <dbReference type="EMBL" id="APC42826.1"/>
    </source>
</evidence>
<protein>
    <submittedName>
        <fullName evidence="2">Uncharacterized protein</fullName>
    </submittedName>
</protein>